<comment type="caution">
    <text evidence="4">The sequence shown here is derived from an EMBL/GenBank/DDBJ whole genome shotgun (WGS) entry which is preliminary data.</text>
</comment>
<name>G7GY51_9ACTN</name>
<gene>
    <name evidence="4" type="ORF">GOARA_012_00760</name>
</gene>
<reference evidence="4 5" key="1">
    <citation type="submission" date="2011-11" db="EMBL/GenBank/DDBJ databases">
        <title>Whole genome shotgun sequence of Gordonia araii NBRC 100433.</title>
        <authorList>
            <person name="Yoshida Y."/>
            <person name="Hosoyama A."/>
            <person name="Tsuchikane K."/>
            <person name="Katsumata H."/>
            <person name="Yamazaki S."/>
            <person name="Fujita N."/>
        </authorList>
    </citation>
    <scope>NUCLEOTIDE SEQUENCE [LARGE SCALE GENOMIC DNA]</scope>
    <source>
        <strain evidence="4 5">NBRC 100433</strain>
    </source>
</reference>
<dbReference type="PANTHER" id="PTHR36509:SF2">
    <property type="entry name" value="BLL3101 PROTEIN"/>
    <property type="match status" value="1"/>
</dbReference>
<protein>
    <recommendedName>
        <fullName evidence="6">DUF1254 domain-containing protein</fullName>
    </recommendedName>
</protein>
<dbReference type="Pfam" id="PF06742">
    <property type="entry name" value="DUF1214"/>
    <property type="match status" value="1"/>
</dbReference>
<keyword evidence="1" id="KW-0732">Signal</keyword>
<dbReference type="InterPro" id="IPR037049">
    <property type="entry name" value="DUF1214_C_sf"/>
</dbReference>
<feature type="signal peptide" evidence="1">
    <location>
        <begin position="1"/>
        <end position="20"/>
    </location>
</feature>
<dbReference type="InterPro" id="IPR010621">
    <property type="entry name" value="DUF1214"/>
</dbReference>
<feature type="domain" description="DUF1254" evidence="3">
    <location>
        <begin position="92"/>
        <end position="223"/>
    </location>
</feature>
<dbReference type="Pfam" id="PF06863">
    <property type="entry name" value="DUF1254"/>
    <property type="match status" value="1"/>
</dbReference>
<dbReference type="AlphaFoldDB" id="G7GY51"/>
<evidence type="ECO:0000259" key="2">
    <source>
        <dbReference type="Pfam" id="PF06742"/>
    </source>
</evidence>
<dbReference type="InterPro" id="IPR010679">
    <property type="entry name" value="DUF1254"/>
</dbReference>
<feature type="domain" description="DUF1214" evidence="2">
    <location>
        <begin position="362"/>
        <end position="474"/>
    </location>
</feature>
<dbReference type="Gene3D" id="2.60.40.1610">
    <property type="entry name" value="Domain of unknown function DUF1254"/>
    <property type="match status" value="1"/>
</dbReference>
<accession>G7GY51</accession>
<proteinExistence type="predicted"/>
<evidence type="ECO:0000259" key="3">
    <source>
        <dbReference type="Pfam" id="PF06863"/>
    </source>
</evidence>
<evidence type="ECO:0008006" key="6">
    <source>
        <dbReference type="Google" id="ProtNLM"/>
    </source>
</evidence>
<dbReference type="PANTHER" id="PTHR36509">
    <property type="entry name" value="BLL3101 PROTEIN"/>
    <property type="match status" value="1"/>
</dbReference>
<keyword evidence="5" id="KW-1185">Reference proteome</keyword>
<evidence type="ECO:0000313" key="4">
    <source>
        <dbReference type="EMBL" id="GAB08526.1"/>
    </source>
</evidence>
<dbReference type="InterPro" id="IPR037050">
    <property type="entry name" value="DUF1254_sf"/>
</dbReference>
<dbReference type="RefSeq" id="WP_007320603.1">
    <property type="nucleotide sequence ID" value="NZ_BAEE01000012.1"/>
</dbReference>
<dbReference type="PROSITE" id="PS51257">
    <property type="entry name" value="PROKAR_LIPOPROTEIN"/>
    <property type="match status" value="1"/>
</dbReference>
<dbReference type="Gene3D" id="2.60.120.600">
    <property type="entry name" value="Domain of unknown function DUF1214, C-terminal domain"/>
    <property type="match status" value="1"/>
</dbReference>
<evidence type="ECO:0000256" key="1">
    <source>
        <dbReference type="SAM" id="SignalP"/>
    </source>
</evidence>
<dbReference type="SUPFAM" id="SSF160935">
    <property type="entry name" value="VPA0735-like"/>
    <property type="match status" value="1"/>
</dbReference>
<dbReference type="OrthoDB" id="40820at2"/>
<dbReference type="Proteomes" id="UP000035088">
    <property type="component" value="Unassembled WGS sequence"/>
</dbReference>
<evidence type="ECO:0000313" key="5">
    <source>
        <dbReference type="Proteomes" id="UP000035088"/>
    </source>
</evidence>
<sequence length="490" mass="52797">MNNSRLLTLAVVSVAVVAAAGCGSKDGAKAPSVVSTSAVPANATAANHVDPEQVQGMVKNAYTYGFPMVDVYRIMHSYFVDKDSGQYLGPWNAVHSIDRVYTPADTAVQTPNSDTPYSWIGADLRAEPLVLSLPKVEEGRYFSVSFIDGYTYDYEMLGSRTTGNGGGKYLLVGPNWQGEKPAGVVKVIRANTELSLVLFRTQLFNPGDIANVQKIQSGYHVEPLSKFEGKPSPPAARQIDFMRPLTPDQEKSSLDFFKLLNFTLQFAPPLSNDVADREQMAQLGLTGDGAWDPGQLDEPTKAAFAAGVKDAWTALDGFVKGDLATGRVSSGDLFGAPEQLAGNYLYRMAGAVVGILGLPGAEALYFPLKVDATGAPLSGTNGARYTLTFPAGQLPPVNAFWSVTMYKMPESLLVENPINRYLINSPMLDQLTKNPDGSATLHIQKTSPGSELESNWLPAPDGPFDMVLRLYWPKSEVTGGSWTAPKVVKQ</sequence>
<feature type="chain" id="PRO_5039535907" description="DUF1254 domain-containing protein" evidence="1">
    <location>
        <begin position="21"/>
        <end position="490"/>
    </location>
</feature>
<organism evidence="4 5">
    <name type="scientific">Gordonia araii NBRC 100433</name>
    <dbReference type="NCBI Taxonomy" id="1073574"/>
    <lineage>
        <taxon>Bacteria</taxon>
        <taxon>Bacillati</taxon>
        <taxon>Actinomycetota</taxon>
        <taxon>Actinomycetes</taxon>
        <taxon>Mycobacteriales</taxon>
        <taxon>Gordoniaceae</taxon>
        <taxon>Gordonia</taxon>
    </lineage>
</organism>
<dbReference type="STRING" id="1073574.GOARA_012_00760"/>
<dbReference type="EMBL" id="BAEE01000012">
    <property type="protein sequence ID" value="GAB08526.1"/>
    <property type="molecule type" value="Genomic_DNA"/>
</dbReference>